<evidence type="ECO:0000256" key="2">
    <source>
        <dbReference type="ARBA" id="ARBA00023186"/>
    </source>
</evidence>
<comment type="subunit">
    <text evidence="3">Supercomplex made of cofactors A to E. Cofactors A and D function by capturing and stabilizing tubulin in a quasi-native conformation. Cofactor E binds to the cofactor D-tubulin complex; interaction with cofactor C then causes the release of tubulin polypeptides that are committed to the native state.</text>
</comment>
<dbReference type="Proteomes" id="UP001205105">
    <property type="component" value="Unassembled WGS sequence"/>
</dbReference>
<gene>
    <name evidence="4" type="ORF">COHA_006369</name>
</gene>
<dbReference type="InterPro" id="IPR004226">
    <property type="entry name" value="TBCA"/>
</dbReference>
<dbReference type="AlphaFoldDB" id="A0AAD5DP60"/>
<keyword evidence="3" id="KW-0963">Cytoplasm</keyword>
<keyword evidence="3" id="KW-0206">Cytoskeleton</keyword>
<keyword evidence="2 3" id="KW-0143">Chaperone</keyword>
<dbReference type="GO" id="GO:0007021">
    <property type="term" value="P:tubulin complex assembly"/>
    <property type="evidence" value="ECO:0007669"/>
    <property type="project" value="UniProtKB-UniRule"/>
</dbReference>
<proteinExistence type="inferred from homology"/>
<dbReference type="Pfam" id="PF02970">
    <property type="entry name" value="TBCA"/>
    <property type="match status" value="1"/>
</dbReference>
<dbReference type="SUPFAM" id="SSF46988">
    <property type="entry name" value="Tubulin chaperone cofactor A"/>
    <property type="match status" value="1"/>
</dbReference>
<evidence type="ECO:0000256" key="1">
    <source>
        <dbReference type="ARBA" id="ARBA00006806"/>
    </source>
</evidence>
<dbReference type="GO" id="GO:0005874">
    <property type="term" value="C:microtubule"/>
    <property type="evidence" value="ECO:0007669"/>
    <property type="project" value="UniProtKB-KW"/>
</dbReference>
<accession>A0AAD5DP60</accession>
<name>A0AAD5DP60_9CHLO</name>
<dbReference type="PANTHER" id="PTHR21500:SF0">
    <property type="entry name" value="TUBULIN-SPECIFIC CHAPERONE A"/>
    <property type="match status" value="1"/>
</dbReference>
<evidence type="ECO:0000313" key="4">
    <source>
        <dbReference type="EMBL" id="KAI7839889.1"/>
    </source>
</evidence>
<dbReference type="PANTHER" id="PTHR21500">
    <property type="entry name" value="TUBULIN-SPECIFIC CHAPERONE A"/>
    <property type="match status" value="1"/>
</dbReference>
<reference evidence="4" key="1">
    <citation type="submission" date="2020-11" db="EMBL/GenBank/DDBJ databases">
        <title>Chlorella ohadii genome sequencing and assembly.</title>
        <authorList>
            <person name="Murik O."/>
            <person name="Treves H."/>
            <person name="Kedem I."/>
            <person name="Shotland Y."/>
            <person name="Kaplan A."/>
        </authorList>
    </citation>
    <scope>NUCLEOTIDE SEQUENCE</scope>
    <source>
        <strain evidence="4">1</strain>
    </source>
</reference>
<comment type="subcellular location">
    <subcellularLocation>
        <location evidence="3">Cytoplasm</location>
        <location evidence="3">Cytoskeleton</location>
    </subcellularLocation>
</comment>
<keyword evidence="3" id="KW-0493">Microtubule</keyword>
<comment type="similarity">
    <text evidence="1 3">Belongs to the TBCA family.</text>
</comment>
<evidence type="ECO:0000313" key="5">
    <source>
        <dbReference type="Proteomes" id="UP001205105"/>
    </source>
</evidence>
<dbReference type="EMBL" id="JADXDR010000090">
    <property type="protein sequence ID" value="KAI7839889.1"/>
    <property type="molecule type" value="Genomic_DNA"/>
</dbReference>
<evidence type="ECO:0000256" key="3">
    <source>
        <dbReference type="RuleBase" id="RU364030"/>
    </source>
</evidence>
<protein>
    <recommendedName>
        <fullName evidence="3">Tubulin-specific chaperone A</fullName>
    </recommendedName>
</protein>
<dbReference type="GO" id="GO:0007023">
    <property type="term" value="P:post-chaperonin tubulin folding pathway"/>
    <property type="evidence" value="ECO:0007669"/>
    <property type="project" value="UniProtKB-UniRule"/>
</dbReference>
<dbReference type="GO" id="GO:0048487">
    <property type="term" value="F:beta-tubulin binding"/>
    <property type="evidence" value="ECO:0007669"/>
    <property type="project" value="InterPro"/>
</dbReference>
<organism evidence="4 5">
    <name type="scientific">Chlorella ohadii</name>
    <dbReference type="NCBI Taxonomy" id="2649997"/>
    <lineage>
        <taxon>Eukaryota</taxon>
        <taxon>Viridiplantae</taxon>
        <taxon>Chlorophyta</taxon>
        <taxon>core chlorophytes</taxon>
        <taxon>Trebouxiophyceae</taxon>
        <taxon>Chlorellales</taxon>
        <taxon>Chlorellaceae</taxon>
        <taxon>Chlorella clade</taxon>
        <taxon>Chlorella</taxon>
    </lineage>
</organism>
<keyword evidence="5" id="KW-1185">Reference proteome</keyword>
<dbReference type="InterPro" id="IPR036126">
    <property type="entry name" value="TBCA_sf"/>
</dbReference>
<dbReference type="Gene3D" id="1.20.58.90">
    <property type="match status" value="1"/>
</dbReference>
<sequence length="110" mass="12189">MSDEDRRSLKVKAGVVKRLRKELDMYAAEVATETAKVQQLRDAGADPHDIKYQENILAESSAMLPDTRQRLEEAFRELQGLVEELSGGMAGSEELAQAEEQIAAVQPLFA</sequence>
<dbReference type="GO" id="GO:0005829">
    <property type="term" value="C:cytosol"/>
    <property type="evidence" value="ECO:0007669"/>
    <property type="project" value="TreeGrafter"/>
</dbReference>
<comment type="caution">
    <text evidence="4">The sequence shown here is derived from an EMBL/GenBank/DDBJ whole genome shotgun (WGS) entry which is preliminary data.</text>
</comment>